<reference evidence="7" key="2">
    <citation type="journal article" date="2023" name="Microbiome">
        <title>Synthase-selected sorting approach identifies a beta-lactone synthase in a nudibranch symbiotic bacterium.</title>
        <authorList>
            <person name="Dzunkova M."/>
            <person name="La Clair J.J."/>
            <person name="Tyml T."/>
            <person name="Doud D."/>
            <person name="Schulz F."/>
            <person name="Piquer-Esteban S."/>
            <person name="Porcel Sanchis D."/>
            <person name="Osborn A."/>
            <person name="Robinson D."/>
            <person name="Louie K.B."/>
            <person name="Bowen B.P."/>
            <person name="Bowers R.M."/>
            <person name="Lee J."/>
            <person name="Arnau V."/>
            <person name="Diaz-Villanueva W."/>
            <person name="Stepanauskas R."/>
            <person name="Gosliner T."/>
            <person name="Date S.V."/>
            <person name="Northen T.R."/>
            <person name="Cheng J.F."/>
            <person name="Burkart M.D."/>
            <person name="Woyke T."/>
        </authorList>
    </citation>
    <scope>NUCLEOTIDE SEQUENCE</scope>
    <source>
        <strain evidence="7">Df01</strain>
    </source>
</reference>
<keyword evidence="2 5" id="KW-0378">Hydrolase</keyword>
<keyword evidence="3 5" id="KW-0546">Nucleotide metabolism</keyword>
<evidence type="ECO:0000256" key="5">
    <source>
        <dbReference type="HAMAP-Rule" id="MF_00116"/>
    </source>
</evidence>
<evidence type="ECO:0000313" key="7">
    <source>
        <dbReference type="EMBL" id="MDM5147438.1"/>
    </source>
</evidence>
<gene>
    <name evidence="5 7" type="primary">dut</name>
    <name evidence="7" type="ORF">NQX30_03515</name>
</gene>
<dbReference type="Pfam" id="PF00692">
    <property type="entry name" value="dUTPase"/>
    <property type="match status" value="1"/>
</dbReference>
<feature type="binding site" evidence="5">
    <location>
        <begin position="71"/>
        <end position="73"/>
    </location>
    <ligand>
        <name>substrate</name>
    </ligand>
</feature>
<dbReference type="Gene3D" id="2.70.40.10">
    <property type="match status" value="1"/>
</dbReference>
<dbReference type="GO" id="GO:0004170">
    <property type="term" value="F:dUTP diphosphatase activity"/>
    <property type="evidence" value="ECO:0007669"/>
    <property type="project" value="UniProtKB-EC"/>
</dbReference>
<organism evidence="7 8">
    <name type="scientific">Candidatus Doriopsillibacter californiensis</name>
    <dbReference type="NCBI Taxonomy" id="2970740"/>
    <lineage>
        <taxon>Bacteria</taxon>
        <taxon>Pseudomonadati</taxon>
        <taxon>Pseudomonadota</taxon>
        <taxon>Gammaproteobacteria</taxon>
        <taxon>Candidatus Tethybacterales</taxon>
        <taxon>Candidatus Persebacteraceae</taxon>
        <taxon>Candidatus Doriopsillibacter</taxon>
    </lineage>
</organism>
<comment type="catalytic activity">
    <reaction evidence="4 5">
        <text>dUTP + H2O = dUMP + diphosphate + H(+)</text>
        <dbReference type="Rhea" id="RHEA:10248"/>
        <dbReference type="ChEBI" id="CHEBI:15377"/>
        <dbReference type="ChEBI" id="CHEBI:15378"/>
        <dbReference type="ChEBI" id="CHEBI:33019"/>
        <dbReference type="ChEBI" id="CHEBI:61555"/>
        <dbReference type="ChEBI" id="CHEBI:246422"/>
        <dbReference type="EC" id="3.6.1.23"/>
    </reaction>
</comment>
<comment type="cofactor">
    <cofactor evidence="5">
        <name>Mg(2+)</name>
        <dbReference type="ChEBI" id="CHEBI:18420"/>
    </cofactor>
</comment>
<evidence type="ECO:0000256" key="3">
    <source>
        <dbReference type="ARBA" id="ARBA00023080"/>
    </source>
</evidence>
<keyword evidence="5" id="KW-0479">Metal-binding</keyword>
<dbReference type="EC" id="3.6.1.23" evidence="5"/>
<evidence type="ECO:0000259" key="6">
    <source>
        <dbReference type="Pfam" id="PF00692"/>
    </source>
</evidence>
<evidence type="ECO:0000313" key="8">
    <source>
        <dbReference type="Proteomes" id="UP001168167"/>
    </source>
</evidence>
<feature type="binding site" evidence="5">
    <location>
        <position position="84"/>
    </location>
    <ligand>
        <name>substrate</name>
    </ligand>
</feature>
<dbReference type="InterPro" id="IPR036157">
    <property type="entry name" value="dUTPase-like_sf"/>
</dbReference>
<accession>A0ABT7QLQ2</accession>
<evidence type="ECO:0000256" key="4">
    <source>
        <dbReference type="ARBA" id="ARBA00047686"/>
    </source>
</evidence>
<feature type="binding site" evidence="5">
    <location>
        <position position="90"/>
    </location>
    <ligand>
        <name>substrate</name>
    </ligand>
</feature>
<comment type="caution">
    <text evidence="7">The sequence shown here is derived from an EMBL/GenBank/DDBJ whole genome shotgun (WGS) entry which is preliminary data.</text>
</comment>
<reference evidence="7" key="1">
    <citation type="submission" date="2022-08" db="EMBL/GenBank/DDBJ databases">
        <authorList>
            <person name="Dzunkova M."/>
            <person name="La Clair J."/>
            <person name="Tyml T."/>
            <person name="Doud D."/>
            <person name="Schulz F."/>
            <person name="Piquer S."/>
            <person name="Porcel Sanchis D."/>
            <person name="Osborn A."/>
            <person name="Robinson D."/>
            <person name="Louie K.B."/>
            <person name="Bowen B.P."/>
            <person name="Bowers R."/>
            <person name="Lee J."/>
            <person name="Arnau Llombart V."/>
            <person name="Diaz Villanueva W."/>
            <person name="Gosliner T."/>
            <person name="Northen T."/>
            <person name="Cheng J.-F."/>
            <person name="Burkart M.D."/>
            <person name="Woyke T."/>
        </authorList>
    </citation>
    <scope>NUCLEOTIDE SEQUENCE</scope>
    <source>
        <strain evidence="7">Df01</strain>
    </source>
</reference>
<comment type="similarity">
    <text evidence="1 5">Belongs to the dUTPase family.</text>
</comment>
<dbReference type="InterPro" id="IPR029054">
    <property type="entry name" value="dUTPase-like"/>
</dbReference>
<keyword evidence="5" id="KW-0460">Magnesium</keyword>
<dbReference type="PANTHER" id="PTHR11241">
    <property type="entry name" value="DEOXYURIDINE 5'-TRIPHOSPHATE NUCLEOTIDOHYDROLASE"/>
    <property type="match status" value="1"/>
</dbReference>
<proteinExistence type="inferred from homology"/>
<dbReference type="InterPro" id="IPR008181">
    <property type="entry name" value="dUTPase"/>
</dbReference>
<dbReference type="InterPro" id="IPR033704">
    <property type="entry name" value="dUTPase_trimeric"/>
</dbReference>
<sequence length="152" mass="16250">MMLKIETRIIDARVGRDFPSPAYATTGSAGMDLRACLDTPQLIAPGEVANVGTGIAISIGNPGYMALLAPRSGLGVKHGIVLANTIGIIDSDYQNEIRVVLFNRGTDNYNLHPGERMAQLIIMPVARADLKIISDFSQTTERDGGFGSTGRF</sequence>
<dbReference type="PANTHER" id="PTHR11241:SF0">
    <property type="entry name" value="DEOXYURIDINE 5'-TRIPHOSPHATE NUCLEOTIDOHYDROLASE"/>
    <property type="match status" value="1"/>
</dbReference>
<comment type="caution">
    <text evidence="5">Lacks conserved residue(s) required for the propagation of feature annotation.</text>
</comment>
<evidence type="ECO:0000256" key="2">
    <source>
        <dbReference type="ARBA" id="ARBA00022801"/>
    </source>
</evidence>
<protein>
    <recommendedName>
        <fullName evidence="5">Deoxyuridine 5'-triphosphate nucleotidohydrolase</fullName>
        <shortName evidence="5">dUTPase</shortName>
        <ecNumber evidence="5">3.6.1.23</ecNumber>
    </recommendedName>
    <alternativeName>
        <fullName evidence="5">dUTP pyrophosphatase</fullName>
    </alternativeName>
</protein>
<dbReference type="CDD" id="cd07557">
    <property type="entry name" value="trimeric_dUTPase"/>
    <property type="match status" value="1"/>
</dbReference>
<dbReference type="NCBIfam" id="NF001862">
    <property type="entry name" value="PRK00601.1"/>
    <property type="match status" value="1"/>
</dbReference>
<keyword evidence="8" id="KW-1185">Reference proteome</keyword>
<dbReference type="EMBL" id="JANQAO010000002">
    <property type="protein sequence ID" value="MDM5147438.1"/>
    <property type="molecule type" value="Genomic_DNA"/>
</dbReference>
<dbReference type="HAMAP" id="MF_00116">
    <property type="entry name" value="dUTPase_bact"/>
    <property type="match status" value="1"/>
</dbReference>
<dbReference type="Proteomes" id="UP001168167">
    <property type="component" value="Unassembled WGS sequence"/>
</dbReference>
<feature type="domain" description="dUTPase-like" evidence="6">
    <location>
        <begin position="18"/>
        <end position="150"/>
    </location>
</feature>
<dbReference type="NCBIfam" id="TIGR00576">
    <property type="entry name" value="dut"/>
    <property type="match status" value="1"/>
</dbReference>
<comment type="pathway">
    <text evidence="5">Pyrimidine metabolism; dUMP biosynthesis; dUMP from dCTP (dUTP route): step 2/2.</text>
</comment>
<comment type="function">
    <text evidence="5">This enzyme is involved in nucleotide metabolism: it produces dUMP, the immediate precursor of thymidine nucleotides and it decreases the intracellular concentration of dUTP so that uracil cannot be incorporated into DNA.</text>
</comment>
<name>A0ABT7QLQ2_9GAMM</name>
<dbReference type="SUPFAM" id="SSF51283">
    <property type="entry name" value="dUTPase-like"/>
    <property type="match status" value="1"/>
</dbReference>
<evidence type="ECO:0000256" key="1">
    <source>
        <dbReference type="ARBA" id="ARBA00006581"/>
    </source>
</evidence>